<comment type="caution">
    <text evidence="1">The sequence shown here is derived from an EMBL/GenBank/DDBJ whole genome shotgun (WGS) entry which is preliminary data.</text>
</comment>
<name>A0A8S0T4N8_OLEEU</name>
<evidence type="ECO:0000313" key="2">
    <source>
        <dbReference type="Proteomes" id="UP000594638"/>
    </source>
</evidence>
<reference evidence="1 2" key="1">
    <citation type="submission" date="2019-12" db="EMBL/GenBank/DDBJ databases">
        <authorList>
            <person name="Alioto T."/>
            <person name="Alioto T."/>
            <person name="Gomez Garrido J."/>
        </authorList>
    </citation>
    <scope>NUCLEOTIDE SEQUENCE [LARGE SCALE GENOMIC DNA]</scope>
</reference>
<dbReference type="AlphaFoldDB" id="A0A8S0T4N8"/>
<dbReference type="EMBL" id="CACTIH010005602">
    <property type="protein sequence ID" value="CAA2998737.1"/>
    <property type="molecule type" value="Genomic_DNA"/>
</dbReference>
<gene>
    <name evidence="1" type="ORF">OLEA9_A065599</name>
</gene>
<accession>A0A8S0T4N8</accession>
<sequence>MPQDDVELEFQTHSEQQAYFSSEDHHVDAREPTAINPGHRLRTVDLSEDTLVIGIDELRKNQLLEEELDNDFVLKKKGVSKEDMELEWDGETMPIGENGAR</sequence>
<protein>
    <submittedName>
        <fullName evidence="1">Uncharacterized protein</fullName>
    </submittedName>
</protein>
<dbReference type="Proteomes" id="UP000594638">
    <property type="component" value="Unassembled WGS sequence"/>
</dbReference>
<dbReference type="OrthoDB" id="903853at2759"/>
<keyword evidence="2" id="KW-1185">Reference proteome</keyword>
<organism evidence="1 2">
    <name type="scientific">Olea europaea subsp. europaea</name>
    <dbReference type="NCBI Taxonomy" id="158383"/>
    <lineage>
        <taxon>Eukaryota</taxon>
        <taxon>Viridiplantae</taxon>
        <taxon>Streptophyta</taxon>
        <taxon>Embryophyta</taxon>
        <taxon>Tracheophyta</taxon>
        <taxon>Spermatophyta</taxon>
        <taxon>Magnoliopsida</taxon>
        <taxon>eudicotyledons</taxon>
        <taxon>Gunneridae</taxon>
        <taxon>Pentapetalae</taxon>
        <taxon>asterids</taxon>
        <taxon>lamiids</taxon>
        <taxon>Lamiales</taxon>
        <taxon>Oleaceae</taxon>
        <taxon>Oleeae</taxon>
        <taxon>Olea</taxon>
    </lineage>
</organism>
<evidence type="ECO:0000313" key="1">
    <source>
        <dbReference type="EMBL" id="CAA2998737.1"/>
    </source>
</evidence>
<dbReference type="Gramene" id="OE9A065599T1">
    <property type="protein sequence ID" value="OE9A065599C1"/>
    <property type="gene ID" value="OE9A065599"/>
</dbReference>
<proteinExistence type="predicted"/>